<keyword evidence="2" id="KW-0560">Oxidoreductase</keyword>
<dbReference type="InterPro" id="IPR011032">
    <property type="entry name" value="GroES-like_sf"/>
</dbReference>
<feature type="domain" description="Enoyl reductase (ER)" evidence="3">
    <location>
        <begin position="12"/>
        <end position="323"/>
    </location>
</feature>
<dbReference type="AlphaFoldDB" id="A0A097EDR5"/>
<accession>A0A097EDR5</accession>
<dbReference type="Gene3D" id="3.90.180.10">
    <property type="entry name" value="Medium-chain alcohol dehydrogenases, catalytic domain"/>
    <property type="match status" value="1"/>
</dbReference>
<dbReference type="InterPro" id="IPR036291">
    <property type="entry name" value="NAD(P)-bd_dom_sf"/>
</dbReference>
<dbReference type="RefSeq" id="WP_038659818.1">
    <property type="nucleotide sequence ID" value="NZ_CP009571.1"/>
</dbReference>
<dbReference type="HOGENOM" id="CLU_026673_3_1_5"/>
<reference evidence="4 5" key="1">
    <citation type="submission" date="2014-09" db="EMBL/GenBank/DDBJ databases">
        <title>Using Illumina technology Improving SMRT sequencing Genome Assembly by RASTools.</title>
        <authorList>
            <person name="Zhou Y."/>
            <person name="Ma T."/>
            <person name="Liu T."/>
        </authorList>
    </citation>
    <scope>NUCLEOTIDE SEQUENCE [LARGE SCALE GENOMIC DNA]</scope>
    <source>
        <strain evidence="4 5">ATCC 55669</strain>
    </source>
</reference>
<organism evidence="4 5">
    <name type="scientific">Sphingomonas taxi</name>
    <dbReference type="NCBI Taxonomy" id="1549858"/>
    <lineage>
        <taxon>Bacteria</taxon>
        <taxon>Pseudomonadati</taxon>
        <taxon>Pseudomonadota</taxon>
        <taxon>Alphaproteobacteria</taxon>
        <taxon>Sphingomonadales</taxon>
        <taxon>Sphingomonadaceae</taxon>
        <taxon>Sphingomonas</taxon>
    </lineage>
</organism>
<dbReference type="GO" id="GO:0070402">
    <property type="term" value="F:NADPH binding"/>
    <property type="evidence" value="ECO:0007669"/>
    <property type="project" value="TreeGrafter"/>
</dbReference>
<sequence length="328" mass="34144">MSERVARITRTGGPEVIEWVDADLPPPAPGEVRMRHHAVGLNYIDTYHRSGVYPVELPAGLGSEAAGVVEAVGDGVEGFAVGDRVGTFGPARGAYATARNVAAQQLLHLPDDVDDETAAALLLKGCTTECLADRCARVQPGQTVLVWAAAGGVGQLLVGWLKAIGATVIGTAGSADKAEHARAAGADRVILHRDEDVAARVRALTDGDGVAVVFDGVGKATWDATLAATARRGLIVSYGNAGGPVTGVALGTLAAKGSLFVTRPTLFDYYVTAEERRAGVDRVFAMLRRGAIRPHIGQRFALEQAADAHRALEAGDTHGSTVLVVPHR</sequence>
<dbReference type="GO" id="GO:0005829">
    <property type="term" value="C:cytosol"/>
    <property type="evidence" value="ECO:0007669"/>
    <property type="project" value="TreeGrafter"/>
</dbReference>
<dbReference type="Pfam" id="PF08240">
    <property type="entry name" value="ADH_N"/>
    <property type="match status" value="1"/>
</dbReference>
<evidence type="ECO:0000313" key="5">
    <source>
        <dbReference type="Proteomes" id="UP000033200"/>
    </source>
</evidence>
<dbReference type="Proteomes" id="UP000033200">
    <property type="component" value="Chromosome"/>
</dbReference>
<dbReference type="STRING" id="1549858.MC45_04030"/>
<dbReference type="SMART" id="SM00829">
    <property type="entry name" value="PKS_ER"/>
    <property type="match status" value="1"/>
</dbReference>
<dbReference type="Gene3D" id="3.40.50.720">
    <property type="entry name" value="NAD(P)-binding Rossmann-like Domain"/>
    <property type="match status" value="1"/>
</dbReference>
<dbReference type="EMBL" id="CP009571">
    <property type="protein sequence ID" value="AIT05707.1"/>
    <property type="molecule type" value="Genomic_DNA"/>
</dbReference>
<proteinExistence type="predicted"/>
<dbReference type="FunFam" id="3.40.50.720:FF:000053">
    <property type="entry name" value="Quinone oxidoreductase 1"/>
    <property type="match status" value="1"/>
</dbReference>
<dbReference type="InterPro" id="IPR013154">
    <property type="entry name" value="ADH-like_N"/>
</dbReference>
<dbReference type="InterPro" id="IPR047618">
    <property type="entry name" value="QOR-like"/>
</dbReference>
<keyword evidence="1" id="KW-0521">NADP</keyword>
<dbReference type="SUPFAM" id="SSF51735">
    <property type="entry name" value="NAD(P)-binding Rossmann-fold domains"/>
    <property type="match status" value="1"/>
</dbReference>
<keyword evidence="5" id="KW-1185">Reference proteome</keyword>
<dbReference type="InterPro" id="IPR013149">
    <property type="entry name" value="ADH-like_C"/>
</dbReference>
<evidence type="ECO:0000259" key="3">
    <source>
        <dbReference type="SMART" id="SM00829"/>
    </source>
</evidence>
<dbReference type="Pfam" id="PF00107">
    <property type="entry name" value="ADH_zinc_N"/>
    <property type="match status" value="1"/>
</dbReference>
<dbReference type="CDD" id="cd05286">
    <property type="entry name" value="QOR2"/>
    <property type="match status" value="1"/>
</dbReference>
<evidence type="ECO:0000256" key="2">
    <source>
        <dbReference type="ARBA" id="ARBA00023002"/>
    </source>
</evidence>
<dbReference type="InterPro" id="IPR020843">
    <property type="entry name" value="ER"/>
</dbReference>
<evidence type="ECO:0000313" key="4">
    <source>
        <dbReference type="EMBL" id="AIT05707.1"/>
    </source>
</evidence>
<gene>
    <name evidence="4" type="ORF">MC45_04030</name>
</gene>
<protein>
    <submittedName>
        <fullName evidence="4">Quinone oxidoreductase</fullName>
    </submittedName>
</protein>
<evidence type="ECO:0000256" key="1">
    <source>
        <dbReference type="ARBA" id="ARBA00022857"/>
    </source>
</evidence>
<dbReference type="SUPFAM" id="SSF50129">
    <property type="entry name" value="GroES-like"/>
    <property type="match status" value="1"/>
</dbReference>
<dbReference type="GO" id="GO:0035925">
    <property type="term" value="F:mRNA 3'-UTR AU-rich region binding"/>
    <property type="evidence" value="ECO:0007669"/>
    <property type="project" value="TreeGrafter"/>
</dbReference>
<dbReference type="eggNOG" id="COG0604">
    <property type="taxonomic scope" value="Bacteria"/>
</dbReference>
<dbReference type="PANTHER" id="PTHR48106:SF13">
    <property type="entry name" value="QUINONE OXIDOREDUCTASE-RELATED"/>
    <property type="match status" value="1"/>
</dbReference>
<dbReference type="KEGG" id="stax:MC45_04030"/>
<name>A0A097EDR5_9SPHN</name>
<dbReference type="PANTHER" id="PTHR48106">
    <property type="entry name" value="QUINONE OXIDOREDUCTASE PIG3-RELATED"/>
    <property type="match status" value="1"/>
</dbReference>
<dbReference type="GO" id="GO:0003960">
    <property type="term" value="F:quinone reductase (NADPH) activity"/>
    <property type="evidence" value="ECO:0007669"/>
    <property type="project" value="InterPro"/>
</dbReference>